<dbReference type="EMBL" id="QGNA01000007">
    <property type="protein sequence ID" value="PWS34446.1"/>
    <property type="molecule type" value="Genomic_DNA"/>
</dbReference>
<accession>A0A317FA52</accession>
<evidence type="ECO:0000313" key="2">
    <source>
        <dbReference type="Proteomes" id="UP000245765"/>
    </source>
</evidence>
<protein>
    <submittedName>
        <fullName evidence="1">Uncharacterized protein</fullName>
    </submittedName>
</protein>
<sequence length="157" mass="17369">MSNRTTLADLRGMDAGQAARLPPAHLALLLEDAAALRADAKHVSDLLSDALHRRYGAIAIERRQAEGKDTGRVRFLDAGFEITADLPKRVEWDQARLAGAVEAIRGWGEDPYDYVATEIKVAESRFTAWPPKLQALFQPARTVGTGRPSYSLEQVEW</sequence>
<keyword evidence="2" id="KW-1185">Reference proteome</keyword>
<comment type="caution">
    <text evidence="1">The sequence shown here is derived from an EMBL/GenBank/DDBJ whole genome shotgun (WGS) entry which is preliminary data.</text>
</comment>
<name>A0A317FA52_9PROT</name>
<organism evidence="1 2">
    <name type="scientific">Falsiroseomonas bella</name>
    <dbReference type="NCBI Taxonomy" id="2184016"/>
    <lineage>
        <taxon>Bacteria</taxon>
        <taxon>Pseudomonadati</taxon>
        <taxon>Pseudomonadota</taxon>
        <taxon>Alphaproteobacteria</taxon>
        <taxon>Acetobacterales</taxon>
        <taxon>Roseomonadaceae</taxon>
        <taxon>Falsiroseomonas</taxon>
    </lineage>
</organism>
<dbReference type="Proteomes" id="UP000245765">
    <property type="component" value="Unassembled WGS sequence"/>
</dbReference>
<dbReference type="RefSeq" id="WP_109873419.1">
    <property type="nucleotide sequence ID" value="NZ_QGNA01000007.1"/>
</dbReference>
<reference evidence="2" key="1">
    <citation type="submission" date="2018-05" db="EMBL/GenBank/DDBJ databases">
        <authorList>
            <person name="Du Z."/>
            <person name="Wang X."/>
        </authorList>
    </citation>
    <scope>NUCLEOTIDE SEQUENCE [LARGE SCALE GENOMIC DNA]</scope>
    <source>
        <strain evidence="2">CQN31</strain>
    </source>
</reference>
<dbReference type="OrthoDB" id="6058064at2"/>
<proteinExistence type="predicted"/>
<gene>
    <name evidence="1" type="ORF">DFH01_25875</name>
</gene>
<evidence type="ECO:0000313" key="1">
    <source>
        <dbReference type="EMBL" id="PWS34446.1"/>
    </source>
</evidence>
<dbReference type="AlphaFoldDB" id="A0A317FA52"/>